<dbReference type="Proteomes" id="UP001353858">
    <property type="component" value="Unassembled WGS sequence"/>
</dbReference>
<keyword evidence="1 2" id="KW-0482">Metalloprotease</keyword>
<evidence type="ECO:0000313" key="5">
    <source>
        <dbReference type="Proteomes" id="UP001353858"/>
    </source>
</evidence>
<proteinExistence type="predicted"/>
<dbReference type="PROSITE" id="PS51864">
    <property type="entry name" value="ASTACIN"/>
    <property type="match status" value="1"/>
</dbReference>
<feature type="binding site" evidence="1">
    <location>
        <position position="497"/>
    </location>
    <ligand>
        <name>Zn(2+)</name>
        <dbReference type="ChEBI" id="CHEBI:29105"/>
        <note>catalytic</note>
    </ligand>
</feature>
<dbReference type="InterPro" id="IPR001506">
    <property type="entry name" value="Peptidase_M12A"/>
</dbReference>
<dbReference type="EMBL" id="JARPUR010000004">
    <property type="protein sequence ID" value="KAK4876539.1"/>
    <property type="molecule type" value="Genomic_DNA"/>
</dbReference>
<organism evidence="4 5">
    <name type="scientific">Aquatica leii</name>
    <dbReference type="NCBI Taxonomy" id="1421715"/>
    <lineage>
        <taxon>Eukaryota</taxon>
        <taxon>Metazoa</taxon>
        <taxon>Ecdysozoa</taxon>
        <taxon>Arthropoda</taxon>
        <taxon>Hexapoda</taxon>
        <taxon>Insecta</taxon>
        <taxon>Pterygota</taxon>
        <taxon>Neoptera</taxon>
        <taxon>Endopterygota</taxon>
        <taxon>Coleoptera</taxon>
        <taxon>Polyphaga</taxon>
        <taxon>Elateriformia</taxon>
        <taxon>Elateroidea</taxon>
        <taxon>Lampyridae</taxon>
        <taxon>Luciolinae</taxon>
        <taxon>Aquatica</taxon>
    </lineage>
</organism>
<dbReference type="PANTHER" id="PTHR10127:SF814">
    <property type="entry name" value="MEPRIN A SUBUNIT BETA"/>
    <property type="match status" value="1"/>
</dbReference>
<keyword evidence="5" id="KW-1185">Reference proteome</keyword>
<dbReference type="InterPro" id="IPR034035">
    <property type="entry name" value="Astacin-like_dom"/>
</dbReference>
<keyword evidence="1 2" id="KW-0645">Protease</keyword>
<feature type="binding site" evidence="1">
    <location>
        <position position="503"/>
    </location>
    <ligand>
        <name>Zn(2+)</name>
        <dbReference type="ChEBI" id="CHEBI:29105"/>
        <note>catalytic</note>
    </ligand>
</feature>
<feature type="binding site" evidence="1">
    <location>
        <position position="493"/>
    </location>
    <ligand>
        <name>Zn(2+)</name>
        <dbReference type="ChEBI" id="CHEBI:29105"/>
        <note>catalytic</note>
    </ligand>
</feature>
<sequence length="595" mass="67735">MAGKLVISRLVQDELTYECQVRGIGSGTVEEMRKSLAKAIRMENEGTTLPIPTYPYTFEEDMLAIRTKIEPIETGIAALTTSKSNKHKKLETTLNHLLGRLKRSKPQNDDEIKERSEVLGKILALMTDLDNRCEEIEKQQEIVPAELSILEKRMPRHSSFEQDFGDGDEEENEVSPPIFDRTAVSQTLARTHAKSMPVYKWGLQFSGGKQVSNVWFLLKFEPERIGHGSKYPKSNKIFSDEIQACNDKISVLSEKISEFTARSDRKEFLILNSRLSHLMARADRLPMTNEQEKVQRASTITKILKISETLNETLKLLKSHNDTVSFFESNSGSDEEDYGNAHASTPSRIYEKMKIMLFGVFAVFATALVQSIPLPENNRHDWMDSGKVEGDMVLAPGQKNGLISSQYRWPNRTIPYEFDPTYSESEKTFIKNALSVFGKTCLKVRQRISTDKNYVLITREAEGCFSSVGYQGKPQKLNLHSSCCCYSTKPVVHEFLHTLGFYHMQSNFNRDDYVTILYENILPGHDHNFIKYPSNYVTDFGLPYDYSSIMHYSRKAWTVSYDLDTIVPKDPTAVIGESTVMSAIDLAKIKAMYKC</sequence>
<dbReference type="SMART" id="SM00235">
    <property type="entry name" value="ZnMc"/>
    <property type="match status" value="1"/>
</dbReference>
<accession>A0AAN7SFG7</accession>
<dbReference type="PANTHER" id="PTHR10127">
    <property type="entry name" value="DISCOIDIN, CUB, EGF, LAMININ , AND ZINC METALLOPROTEASE DOMAIN CONTAINING"/>
    <property type="match status" value="1"/>
</dbReference>
<dbReference type="SUPFAM" id="SSF55486">
    <property type="entry name" value="Metalloproteases ('zincins'), catalytic domain"/>
    <property type="match status" value="1"/>
</dbReference>
<dbReference type="EC" id="3.4.24.-" evidence="2"/>
<evidence type="ECO:0000259" key="3">
    <source>
        <dbReference type="PROSITE" id="PS51864"/>
    </source>
</evidence>
<name>A0AAN7SFG7_9COLE</name>
<keyword evidence="1 2" id="KW-0378">Hydrolase</keyword>
<dbReference type="GO" id="GO:0004222">
    <property type="term" value="F:metalloendopeptidase activity"/>
    <property type="evidence" value="ECO:0007669"/>
    <property type="project" value="UniProtKB-UniRule"/>
</dbReference>
<protein>
    <recommendedName>
        <fullName evidence="2">Metalloendopeptidase</fullName>
        <ecNumber evidence="2">3.4.24.-</ecNumber>
    </recommendedName>
</protein>
<dbReference type="PRINTS" id="PR00480">
    <property type="entry name" value="ASTACIN"/>
</dbReference>
<evidence type="ECO:0000313" key="4">
    <source>
        <dbReference type="EMBL" id="KAK4876539.1"/>
    </source>
</evidence>
<dbReference type="GO" id="GO:0008270">
    <property type="term" value="F:zinc ion binding"/>
    <property type="evidence" value="ECO:0007669"/>
    <property type="project" value="UniProtKB-UniRule"/>
</dbReference>
<keyword evidence="1 2" id="KW-0862">Zinc</keyword>
<reference evidence="5" key="1">
    <citation type="submission" date="2023-01" db="EMBL/GenBank/DDBJ databases">
        <title>Key to firefly adult light organ development and bioluminescence: homeobox transcription factors regulate luciferase expression and transportation to peroxisome.</title>
        <authorList>
            <person name="Fu X."/>
        </authorList>
    </citation>
    <scope>NUCLEOTIDE SEQUENCE [LARGE SCALE GENOMIC DNA]</scope>
</reference>
<comment type="cofactor">
    <cofactor evidence="1 2">
        <name>Zn(2+)</name>
        <dbReference type="ChEBI" id="CHEBI:29105"/>
    </cofactor>
    <text evidence="1 2">Binds 1 zinc ion per subunit.</text>
</comment>
<comment type="caution">
    <text evidence="1">Lacks conserved residue(s) required for the propagation of feature annotation.</text>
</comment>
<evidence type="ECO:0000256" key="1">
    <source>
        <dbReference type="PROSITE-ProRule" id="PRU01211"/>
    </source>
</evidence>
<evidence type="ECO:0000256" key="2">
    <source>
        <dbReference type="RuleBase" id="RU361183"/>
    </source>
</evidence>
<keyword evidence="1 2" id="KW-0479">Metal-binding</keyword>
<dbReference type="GO" id="GO:0006508">
    <property type="term" value="P:proteolysis"/>
    <property type="evidence" value="ECO:0007669"/>
    <property type="project" value="UniProtKB-KW"/>
</dbReference>
<feature type="domain" description="Peptidase M12A" evidence="3">
    <location>
        <begin position="400"/>
        <end position="595"/>
    </location>
</feature>
<dbReference type="Gene3D" id="3.40.390.10">
    <property type="entry name" value="Collagenase (Catalytic Domain)"/>
    <property type="match status" value="1"/>
</dbReference>
<dbReference type="Pfam" id="PF01400">
    <property type="entry name" value="Astacin"/>
    <property type="match status" value="1"/>
</dbReference>
<dbReference type="InterPro" id="IPR024079">
    <property type="entry name" value="MetalloPept_cat_dom_sf"/>
</dbReference>
<dbReference type="AlphaFoldDB" id="A0AAN7SFG7"/>
<dbReference type="CDD" id="cd04280">
    <property type="entry name" value="ZnMc_astacin_like"/>
    <property type="match status" value="1"/>
</dbReference>
<dbReference type="InterPro" id="IPR006026">
    <property type="entry name" value="Peptidase_Metallo"/>
</dbReference>
<comment type="caution">
    <text evidence="4">The sequence shown here is derived from an EMBL/GenBank/DDBJ whole genome shotgun (WGS) entry which is preliminary data.</text>
</comment>
<gene>
    <name evidence="4" type="ORF">RN001_009045</name>
</gene>
<feature type="active site" evidence="1">
    <location>
        <position position="494"/>
    </location>
</feature>